<sequence>MSSSASWVQFGPASGLAYILFRKGYDVWMLNTRGNVYSQERGNGRQSDRDFWDFSFHEIGQFDLPAAIDLILQQTNMPSIQYIGHSQGSTVFFVMCSERPDYAPKVRLMQSLSPTVYLQGSLSPVLKFMGLFKGGFTMLMNLLGGYKVSLNTRLIQQFRRHICSASRLTSRICAIFEFVVCGFNWQSFNETLTPILEGHSSQGSSARQIYHFAQLQGKNVFHRYDYGRLLNRLRYQSWFPPLYNLTRATSKVVLHHGGGDWLGSEADVNRLQAQLPNCIENRKVGYDGFAHFDFTISKDVRPLLYDRVLELCILYR</sequence>
<dbReference type="EnsemblMetazoa" id="XM_044460017.1">
    <property type="protein sequence ID" value="XP_044315952.1"/>
    <property type="gene ID" value="LOC108045536"/>
</dbReference>
<keyword evidence="1" id="KW-0442">Lipid degradation</keyword>
<proteinExistence type="predicted"/>
<dbReference type="EnsemblMetazoa" id="XM_044460019.1">
    <property type="protein sequence ID" value="XP_044315954.1"/>
    <property type="gene ID" value="LOC108045536"/>
</dbReference>
<evidence type="ECO:0000313" key="4">
    <source>
        <dbReference type="EnsemblMetazoa" id="XP_044315954.1"/>
    </source>
</evidence>
<dbReference type="EnsemblMetazoa" id="XM_044460021.1">
    <property type="protein sequence ID" value="XP_044315956.1"/>
    <property type="gene ID" value="LOC108045536"/>
</dbReference>
<reference evidence="5" key="1">
    <citation type="journal article" date="2021" name="Elife">
        <title>Highly contiguous assemblies of 101 drosophilid genomes.</title>
        <authorList>
            <person name="Kim B.Y."/>
            <person name="Wang J.R."/>
            <person name="Miller D.E."/>
            <person name="Barmina O."/>
            <person name="Delaney E."/>
            <person name="Thompson A."/>
            <person name="Comeault A.A."/>
            <person name="Peede D."/>
            <person name="D'Agostino E.R."/>
            <person name="Pelaez J."/>
            <person name="Aguilar J.M."/>
            <person name="Haji D."/>
            <person name="Matsunaga T."/>
            <person name="Armstrong E.E."/>
            <person name="Zych M."/>
            <person name="Ogawa Y."/>
            <person name="Stamenkovic-Radak M."/>
            <person name="Jelic M."/>
            <person name="Veselinovic M.S."/>
            <person name="Tanaskovic M."/>
            <person name="Eric P."/>
            <person name="Gao J.J."/>
            <person name="Katoh T.K."/>
            <person name="Toda M.J."/>
            <person name="Watabe H."/>
            <person name="Watada M."/>
            <person name="Davis J.S."/>
            <person name="Moyle L.C."/>
            <person name="Manoli G."/>
            <person name="Bertolini E."/>
            <person name="Kostal V."/>
            <person name="Hawley R.S."/>
            <person name="Takahashi A."/>
            <person name="Jones C.D."/>
            <person name="Price D.K."/>
            <person name="Whiteman N."/>
            <person name="Kopp A."/>
            <person name="Matute D.R."/>
            <person name="Petrov D.A."/>
        </authorList>
    </citation>
    <scope>NUCLEOTIDE SEQUENCE [LARGE SCALE GENOMIC DNA]</scope>
</reference>
<reference evidence="4" key="2">
    <citation type="submission" date="2025-05" db="UniProtKB">
        <authorList>
            <consortium name="EnsemblMetazoa"/>
        </authorList>
    </citation>
    <scope>IDENTIFICATION</scope>
</reference>
<dbReference type="RefSeq" id="XP_044315956.1">
    <property type="nucleotide sequence ID" value="XM_044460021.1"/>
</dbReference>
<name>A0ABM5JAV3_DRORH</name>
<evidence type="ECO:0000313" key="5">
    <source>
        <dbReference type="Proteomes" id="UP001652680"/>
    </source>
</evidence>
<dbReference type="Gene3D" id="3.40.50.1820">
    <property type="entry name" value="alpha/beta hydrolase"/>
    <property type="match status" value="1"/>
</dbReference>
<keyword evidence="5" id="KW-1185">Reference proteome</keyword>
<dbReference type="RefSeq" id="XP_044315954.1">
    <property type="nucleotide sequence ID" value="XM_044460019.1"/>
</dbReference>
<dbReference type="GeneID" id="108045536"/>
<protein>
    <recommendedName>
        <fullName evidence="3">AB hydrolase-1 domain-containing protein</fullName>
    </recommendedName>
</protein>
<dbReference type="Proteomes" id="UP001652680">
    <property type="component" value="Unassembled WGS sequence"/>
</dbReference>
<keyword evidence="2" id="KW-0443">Lipid metabolism</keyword>
<evidence type="ECO:0000259" key="3">
    <source>
        <dbReference type="Pfam" id="PF00561"/>
    </source>
</evidence>
<dbReference type="RefSeq" id="XP_044315952.1">
    <property type="nucleotide sequence ID" value="XM_044460017.1"/>
</dbReference>
<dbReference type="RefSeq" id="XP_044315953.1">
    <property type="nucleotide sequence ID" value="XM_044460018.1"/>
</dbReference>
<dbReference type="InterPro" id="IPR029058">
    <property type="entry name" value="AB_hydrolase_fold"/>
</dbReference>
<dbReference type="EnsemblMetazoa" id="XM_044460020.1">
    <property type="protein sequence ID" value="XP_044315955.1"/>
    <property type="gene ID" value="LOC108045536"/>
</dbReference>
<evidence type="ECO:0000256" key="2">
    <source>
        <dbReference type="ARBA" id="ARBA00023098"/>
    </source>
</evidence>
<evidence type="ECO:0000256" key="1">
    <source>
        <dbReference type="ARBA" id="ARBA00022963"/>
    </source>
</evidence>
<dbReference type="RefSeq" id="XP_044315955.1">
    <property type="nucleotide sequence ID" value="XM_044460020.1"/>
</dbReference>
<organism evidence="4 5">
    <name type="scientific">Drosophila rhopaloa</name>
    <name type="common">Fruit fly</name>
    <dbReference type="NCBI Taxonomy" id="1041015"/>
    <lineage>
        <taxon>Eukaryota</taxon>
        <taxon>Metazoa</taxon>
        <taxon>Ecdysozoa</taxon>
        <taxon>Arthropoda</taxon>
        <taxon>Hexapoda</taxon>
        <taxon>Insecta</taxon>
        <taxon>Pterygota</taxon>
        <taxon>Neoptera</taxon>
        <taxon>Endopterygota</taxon>
        <taxon>Diptera</taxon>
        <taxon>Brachycera</taxon>
        <taxon>Muscomorpha</taxon>
        <taxon>Ephydroidea</taxon>
        <taxon>Drosophilidae</taxon>
        <taxon>Drosophila</taxon>
        <taxon>Sophophora</taxon>
    </lineage>
</organism>
<dbReference type="SUPFAM" id="SSF53474">
    <property type="entry name" value="alpha/beta-Hydrolases"/>
    <property type="match status" value="1"/>
</dbReference>
<dbReference type="PANTHER" id="PTHR11005">
    <property type="entry name" value="LYSOSOMAL ACID LIPASE-RELATED"/>
    <property type="match status" value="1"/>
</dbReference>
<dbReference type="InterPro" id="IPR000073">
    <property type="entry name" value="AB_hydrolase_1"/>
</dbReference>
<accession>A0ABM5JAV3</accession>
<dbReference type="Pfam" id="PF00561">
    <property type="entry name" value="Abhydrolase_1"/>
    <property type="match status" value="1"/>
</dbReference>
<dbReference type="EnsemblMetazoa" id="XM_044460018.1">
    <property type="protein sequence ID" value="XP_044315953.1"/>
    <property type="gene ID" value="LOC108045536"/>
</dbReference>
<feature type="domain" description="AB hydrolase-1" evidence="3">
    <location>
        <begin position="11"/>
        <end position="294"/>
    </location>
</feature>